<dbReference type="AlphaFoldDB" id="A0A399CY03"/>
<feature type="transmembrane region" description="Helical" evidence="4">
    <location>
        <begin position="296"/>
        <end position="316"/>
    </location>
</feature>
<evidence type="ECO:0000313" key="5">
    <source>
        <dbReference type="EMBL" id="RIH64086.1"/>
    </source>
</evidence>
<name>A0A399CY03_9BACT</name>
<dbReference type="SUPFAM" id="SSF53448">
    <property type="entry name" value="Nucleotide-diphospho-sugar transferases"/>
    <property type="match status" value="1"/>
</dbReference>
<dbReference type="InterPro" id="IPR029044">
    <property type="entry name" value="Nucleotide-diphossugar_trans"/>
</dbReference>
<protein>
    <submittedName>
        <fullName evidence="5">Glycosyltransferase family 2 protein</fullName>
    </submittedName>
</protein>
<feature type="transmembrane region" description="Helical" evidence="4">
    <location>
        <begin position="328"/>
        <end position="349"/>
    </location>
</feature>
<reference evidence="5 6" key="1">
    <citation type="journal article" date="2015" name="Int. J. Syst. Evol. Microbiol.">
        <title>Mariniphaga sediminis sp. nov., isolated from coastal sediment.</title>
        <authorList>
            <person name="Wang F.Q."/>
            <person name="Shen Q.Y."/>
            <person name="Chen G.J."/>
            <person name="Du Z.J."/>
        </authorList>
    </citation>
    <scope>NUCLEOTIDE SEQUENCE [LARGE SCALE GENOMIC DNA]</scope>
    <source>
        <strain evidence="5 6">SY21</strain>
    </source>
</reference>
<gene>
    <name evidence="5" type="ORF">D1164_16095</name>
</gene>
<feature type="transmembrane region" description="Helical" evidence="4">
    <location>
        <begin position="6"/>
        <end position="31"/>
    </location>
</feature>
<sequence length="397" mass="46263">MILKLFFWIFLFILVYTYFGYPFILFLITGIKKFFRMDKKDVVTEYEPEVCLFVTAYNEKDFIRGKVENSFQLDYPKEKVQYIWVTDGSDDGTPDLLQKYEHLEVFHEAARKGKMHAMNRGIQFVKAPVVIFSDTNTFLNKKAIREIVACFSDPRIGCVAGEKRIVEHKADSAAAAGEGFYWKFESWVKKMDAELNSAVGAVGELFAIRRELFEEVEPDTILDDFIISLRIAQRGYKIAYTPNAYAEETASLNVKEELKRKVRIAAGGMQALFRLRKLLNPFRYGVLTWQYFSHKVLRWTLAPVSLFLLVLVNGIIVWENGFSGLMDFYLTFFGLQLLFYLFAAMGWYLENRRLRLKILFVPYYFVSIHYAAIQGIFRYFRGKQPASWEKSKRAGSD</sequence>
<organism evidence="5 6">
    <name type="scientific">Mariniphaga sediminis</name>
    <dbReference type="NCBI Taxonomy" id="1628158"/>
    <lineage>
        <taxon>Bacteria</taxon>
        <taxon>Pseudomonadati</taxon>
        <taxon>Bacteroidota</taxon>
        <taxon>Bacteroidia</taxon>
        <taxon>Marinilabiliales</taxon>
        <taxon>Prolixibacteraceae</taxon>
        <taxon>Mariniphaga</taxon>
    </lineage>
</organism>
<evidence type="ECO:0000256" key="3">
    <source>
        <dbReference type="ARBA" id="ARBA00022679"/>
    </source>
</evidence>
<accession>A0A399CY03</accession>
<dbReference type="Gene3D" id="3.90.550.10">
    <property type="entry name" value="Spore Coat Polysaccharide Biosynthesis Protein SpsA, Chain A"/>
    <property type="match status" value="1"/>
</dbReference>
<evidence type="ECO:0000256" key="1">
    <source>
        <dbReference type="ARBA" id="ARBA00006739"/>
    </source>
</evidence>
<keyword evidence="4" id="KW-0472">Membrane</keyword>
<keyword evidence="3 5" id="KW-0808">Transferase</keyword>
<keyword evidence="6" id="KW-1185">Reference proteome</keyword>
<evidence type="ECO:0000313" key="6">
    <source>
        <dbReference type="Proteomes" id="UP000266441"/>
    </source>
</evidence>
<comment type="similarity">
    <text evidence="1">Belongs to the glycosyltransferase 2 family.</text>
</comment>
<comment type="caution">
    <text evidence="5">The sequence shown here is derived from an EMBL/GenBank/DDBJ whole genome shotgun (WGS) entry which is preliminary data.</text>
</comment>
<dbReference type="EMBL" id="QWET01000013">
    <property type="protein sequence ID" value="RIH64086.1"/>
    <property type="molecule type" value="Genomic_DNA"/>
</dbReference>
<keyword evidence="4" id="KW-0812">Transmembrane</keyword>
<evidence type="ECO:0000256" key="4">
    <source>
        <dbReference type="SAM" id="Phobius"/>
    </source>
</evidence>
<dbReference type="CDD" id="cd06439">
    <property type="entry name" value="CESA_like_1"/>
    <property type="match status" value="1"/>
</dbReference>
<feature type="transmembrane region" description="Helical" evidence="4">
    <location>
        <begin position="361"/>
        <end position="380"/>
    </location>
</feature>
<dbReference type="RefSeq" id="WP_119350918.1">
    <property type="nucleotide sequence ID" value="NZ_QWET01000013.1"/>
</dbReference>
<dbReference type="Proteomes" id="UP000266441">
    <property type="component" value="Unassembled WGS sequence"/>
</dbReference>
<dbReference type="OrthoDB" id="9766971at2"/>
<dbReference type="Pfam" id="PF13641">
    <property type="entry name" value="Glyco_tranf_2_3"/>
    <property type="match status" value="1"/>
</dbReference>
<keyword evidence="4" id="KW-1133">Transmembrane helix</keyword>
<dbReference type="PANTHER" id="PTHR43630:SF1">
    <property type="entry name" value="POLY-BETA-1,6-N-ACETYL-D-GLUCOSAMINE SYNTHASE"/>
    <property type="match status" value="1"/>
</dbReference>
<dbReference type="PANTHER" id="PTHR43630">
    <property type="entry name" value="POLY-BETA-1,6-N-ACETYL-D-GLUCOSAMINE SYNTHASE"/>
    <property type="match status" value="1"/>
</dbReference>
<evidence type="ECO:0000256" key="2">
    <source>
        <dbReference type="ARBA" id="ARBA00022676"/>
    </source>
</evidence>
<proteinExistence type="inferred from homology"/>
<keyword evidence="2" id="KW-0328">Glycosyltransferase</keyword>
<dbReference type="GO" id="GO:0016757">
    <property type="term" value="F:glycosyltransferase activity"/>
    <property type="evidence" value="ECO:0007669"/>
    <property type="project" value="UniProtKB-KW"/>
</dbReference>